<organism evidence="2">
    <name type="scientific">hydrothermal vent metagenome</name>
    <dbReference type="NCBI Taxonomy" id="652676"/>
    <lineage>
        <taxon>unclassified sequences</taxon>
        <taxon>metagenomes</taxon>
        <taxon>ecological metagenomes</taxon>
    </lineage>
</organism>
<accession>A0A3B0TMS2</accession>
<proteinExistence type="predicted"/>
<dbReference type="EMBL" id="UOEL01000104">
    <property type="protein sequence ID" value="VAW13509.1"/>
    <property type="molecule type" value="Genomic_DNA"/>
</dbReference>
<sequence>MDNLTFLHNTNIIVHVSTGTIALLLGIIALNVKKGGKTTEKMGVFLSFYWLS</sequence>
<keyword evidence="1" id="KW-0812">Transmembrane</keyword>
<feature type="transmembrane region" description="Helical" evidence="1">
    <location>
        <begin position="12"/>
        <end position="32"/>
    </location>
</feature>
<evidence type="ECO:0000256" key="1">
    <source>
        <dbReference type="SAM" id="Phobius"/>
    </source>
</evidence>
<evidence type="ECO:0000313" key="2">
    <source>
        <dbReference type="EMBL" id="VAW13509.1"/>
    </source>
</evidence>
<dbReference type="AlphaFoldDB" id="A0A3B0TMS2"/>
<name>A0A3B0TMS2_9ZZZZ</name>
<protein>
    <submittedName>
        <fullName evidence="2">Uncharacterized protein</fullName>
    </submittedName>
</protein>
<gene>
    <name evidence="2" type="ORF">MNBD_BACTEROID03-2023</name>
</gene>
<keyword evidence="1" id="KW-0472">Membrane</keyword>
<keyword evidence="1" id="KW-1133">Transmembrane helix</keyword>
<reference evidence="2" key="1">
    <citation type="submission" date="2018-06" db="EMBL/GenBank/DDBJ databases">
        <authorList>
            <person name="Zhirakovskaya E."/>
        </authorList>
    </citation>
    <scope>NUCLEOTIDE SEQUENCE</scope>
</reference>